<dbReference type="InterPro" id="IPR036770">
    <property type="entry name" value="Ankyrin_rpt-contain_sf"/>
</dbReference>
<sequence length="334" mass="37786">MGDKPILEFLFDECNVHPMTQDSYGNTALHVLAWQGYYDTDEWDGMHQREEDDRKTGSESQKTRFIPSDAKLGGAWTLILQKVADRNGVCIVAELEDDVDPMRALNHDGLTPFLVAVERGNRHMVHAMIEAIGEVQRGCTSTYGFGAGSSQSSEQPQCYVVSTPQIHVRASQDVNLICGEPLFRSLLEAKWLYYARTIYFMYLFSTILYATLLTLVIILIPKLPPLDTETGQSSPNYISRWEYFTTTEGRWRFGFEIALMAINVARSAERLRSFPRRFWNLTFQSVLKAAYGLMNFNVWTNVLLAAVVIVCRIAGSMRAENVALGFAIIYAYVA</sequence>
<keyword evidence="2" id="KW-0472">Membrane</keyword>
<dbReference type="GO" id="GO:0098703">
    <property type="term" value="P:calcium ion import across plasma membrane"/>
    <property type="evidence" value="ECO:0007669"/>
    <property type="project" value="TreeGrafter"/>
</dbReference>
<evidence type="ECO:0000256" key="2">
    <source>
        <dbReference type="SAM" id="Phobius"/>
    </source>
</evidence>
<comment type="caution">
    <text evidence="3">The sequence shown here is derived from an EMBL/GenBank/DDBJ whole genome shotgun (WGS) entry which is preliminary data.</text>
</comment>
<proteinExistence type="predicted"/>
<gene>
    <name evidence="3" type="ORF">HK097_000064</name>
</gene>
<keyword evidence="2" id="KW-0812">Transmembrane</keyword>
<dbReference type="InterPro" id="IPR024862">
    <property type="entry name" value="TRPV"/>
</dbReference>
<evidence type="ECO:0000313" key="3">
    <source>
        <dbReference type="EMBL" id="KAJ3057136.1"/>
    </source>
</evidence>
<dbReference type="Gene3D" id="1.25.40.20">
    <property type="entry name" value="Ankyrin repeat-containing domain"/>
    <property type="match status" value="1"/>
</dbReference>
<dbReference type="Proteomes" id="UP001212841">
    <property type="component" value="Unassembled WGS sequence"/>
</dbReference>
<dbReference type="AlphaFoldDB" id="A0AAD5SKK1"/>
<keyword evidence="4" id="KW-1185">Reference proteome</keyword>
<accession>A0AAD5SKK1</accession>
<protein>
    <submittedName>
        <fullName evidence="3">Uncharacterized protein</fullName>
    </submittedName>
</protein>
<dbReference type="EMBL" id="JADGJD010000010">
    <property type="protein sequence ID" value="KAJ3057136.1"/>
    <property type="molecule type" value="Genomic_DNA"/>
</dbReference>
<organism evidence="3 4">
    <name type="scientific">Rhizophlyctis rosea</name>
    <dbReference type="NCBI Taxonomy" id="64517"/>
    <lineage>
        <taxon>Eukaryota</taxon>
        <taxon>Fungi</taxon>
        <taxon>Fungi incertae sedis</taxon>
        <taxon>Chytridiomycota</taxon>
        <taxon>Chytridiomycota incertae sedis</taxon>
        <taxon>Chytridiomycetes</taxon>
        <taxon>Rhizophlyctidales</taxon>
        <taxon>Rhizophlyctidaceae</taxon>
        <taxon>Rhizophlyctis</taxon>
    </lineage>
</organism>
<feature type="transmembrane region" description="Helical" evidence="2">
    <location>
        <begin position="199"/>
        <end position="220"/>
    </location>
</feature>
<name>A0AAD5SKK1_9FUNG</name>
<dbReference type="PANTHER" id="PTHR10582">
    <property type="entry name" value="TRANSIENT RECEPTOR POTENTIAL ION CHANNEL PROTEIN"/>
    <property type="match status" value="1"/>
</dbReference>
<dbReference type="GO" id="GO:0005886">
    <property type="term" value="C:plasma membrane"/>
    <property type="evidence" value="ECO:0007669"/>
    <property type="project" value="TreeGrafter"/>
</dbReference>
<evidence type="ECO:0000256" key="1">
    <source>
        <dbReference type="ARBA" id="ARBA00022737"/>
    </source>
</evidence>
<feature type="transmembrane region" description="Helical" evidence="2">
    <location>
        <begin position="289"/>
        <end position="311"/>
    </location>
</feature>
<dbReference type="PANTHER" id="PTHR10582:SF2">
    <property type="entry name" value="INACTIVE"/>
    <property type="match status" value="1"/>
</dbReference>
<dbReference type="SUPFAM" id="SSF48403">
    <property type="entry name" value="Ankyrin repeat"/>
    <property type="match status" value="1"/>
</dbReference>
<dbReference type="GO" id="GO:0005262">
    <property type="term" value="F:calcium channel activity"/>
    <property type="evidence" value="ECO:0007669"/>
    <property type="project" value="TreeGrafter"/>
</dbReference>
<keyword evidence="1" id="KW-0677">Repeat</keyword>
<evidence type="ECO:0000313" key="4">
    <source>
        <dbReference type="Proteomes" id="UP001212841"/>
    </source>
</evidence>
<keyword evidence="2" id="KW-1133">Transmembrane helix</keyword>
<reference evidence="3" key="1">
    <citation type="submission" date="2020-05" db="EMBL/GenBank/DDBJ databases">
        <title>Phylogenomic resolution of chytrid fungi.</title>
        <authorList>
            <person name="Stajich J.E."/>
            <person name="Amses K."/>
            <person name="Simmons R."/>
            <person name="Seto K."/>
            <person name="Myers J."/>
            <person name="Bonds A."/>
            <person name="Quandt C.A."/>
            <person name="Barry K."/>
            <person name="Liu P."/>
            <person name="Grigoriev I."/>
            <person name="Longcore J.E."/>
            <person name="James T.Y."/>
        </authorList>
    </citation>
    <scope>NUCLEOTIDE SEQUENCE</scope>
    <source>
        <strain evidence="3">JEL0318</strain>
    </source>
</reference>